<feature type="transmembrane region" description="Helical" evidence="1">
    <location>
        <begin position="36"/>
        <end position="58"/>
    </location>
</feature>
<keyword evidence="4" id="KW-1185">Reference proteome</keyword>
<evidence type="ECO:0000256" key="1">
    <source>
        <dbReference type="SAM" id="Phobius"/>
    </source>
</evidence>
<dbReference type="SUPFAM" id="SSF53300">
    <property type="entry name" value="vWA-like"/>
    <property type="match status" value="1"/>
</dbReference>
<dbReference type="Gene3D" id="3.40.50.410">
    <property type="entry name" value="von Willebrand factor, type A domain"/>
    <property type="match status" value="1"/>
</dbReference>
<feature type="domain" description="VWFA" evidence="2">
    <location>
        <begin position="155"/>
        <end position="471"/>
    </location>
</feature>
<dbReference type="STRING" id="1217970.SAMN05444002_1956"/>
<dbReference type="InterPro" id="IPR036465">
    <property type="entry name" value="vWFA_dom_sf"/>
</dbReference>
<evidence type="ECO:0000313" key="4">
    <source>
        <dbReference type="Proteomes" id="UP000184932"/>
    </source>
</evidence>
<name>A0A1N6FU33_9RHOB</name>
<dbReference type="PROSITE" id="PS50234">
    <property type="entry name" value="VWFA"/>
    <property type="match status" value="1"/>
</dbReference>
<evidence type="ECO:0000259" key="2">
    <source>
        <dbReference type="PROSITE" id="PS50234"/>
    </source>
</evidence>
<accession>A0A1N6FU33</accession>
<evidence type="ECO:0000313" key="3">
    <source>
        <dbReference type="EMBL" id="SIN98730.1"/>
    </source>
</evidence>
<reference evidence="4" key="1">
    <citation type="submission" date="2016-11" db="EMBL/GenBank/DDBJ databases">
        <authorList>
            <person name="Varghese N."/>
            <person name="Submissions S."/>
        </authorList>
    </citation>
    <scope>NUCLEOTIDE SEQUENCE [LARGE SCALE GENOMIC DNA]</scope>
    <source>
        <strain evidence="4">DSM 29440</strain>
    </source>
</reference>
<dbReference type="Pfam" id="PF13400">
    <property type="entry name" value="Tad"/>
    <property type="match status" value="1"/>
</dbReference>
<keyword evidence="1" id="KW-0812">Transmembrane</keyword>
<dbReference type="InterPro" id="IPR028087">
    <property type="entry name" value="Tad_N"/>
</dbReference>
<keyword evidence="1" id="KW-0472">Membrane</keyword>
<sequence length="478" mass="53679">MAQMTDLKTAGADETQANAGFRNRLKRFADESEGSFVVFSLFLLVCMMLAVGIAVDVMRFELTRTKLQNTLDRAVLAAADMDQTLEPEAVVADYFEKAGLGNFNIDISVDEGLNFRNVSASTEAEIRTLLMSLVGINNFTAPASSTAEERVSNVEISMVLDISGSMGSNDKIENLRVAAREFIDSVVVDDAEGQISLSLVPYTAQVNAGPNIFNQLNKSSNGRHNYSHCIDFDSSDFNTTTISMTKSYQQMQHFEWSSEDYRPIRNPGCPMQDYERIVPLSKNTTELKNTINNYRARANTAIHLGMKWGTALLDPSMRNIVNTLEASGVVDDEFRGRPADYDDEETLKVVVLMTDGENVDTYRIQDWAYNSSSEYQHWDNYSLWYYLYRYVNSRNRGQYYYRKYSSEQADSMLDNICTAAKTAGITVFTIGFEVTNYSAGVMQNCASSPSHFFRVEGTEISEAFSAIARQINQLRLIN</sequence>
<organism evidence="3 4">
    <name type="scientific">Vannielia litorea</name>
    <dbReference type="NCBI Taxonomy" id="1217970"/>
    <lineage>
        <taxon>Bacteria</taxon>
        <taxon>Pseudomonadati</taxon>
        <taxon>Pseudomonadota</taxon>
        <taxon>Alphaproteobacteria</taxon>
        <taxon>Rhodobacterales</taxon>
        <taxon>Paracoccaceae</taxon>
        <taxon>Vannielia</taxon>
    </lineage>
</organism>
<gene>
    <name evidence="3" type="ORF">SAMN05444002_1956</name>
</gene>
<keyword evidence="1" id="KW-1133">Transmembrane helix</keyword>
<protein>
    <submittedName>
        <fullName evidence="3">Flp pilus assembly protein TadG</fullName>
    </submittedName>
</protein>
<dbReference type="AlphaFoldDB" id="A0A1N6FU33"/>
<dbReference type="EMBL" id="FSRL01000001">
    <property type="protein sequence ID" value="SIN98730.1"/>
    <property type="molecule type" value="Genomic_DNA"/>
</dbReference>
<proteinExistence type="predicted"/>
<dbReference type="Proteomes" id="UP000184932">
    <property type="component" value="Unassembled WGS sequence"/>
</dbReference>
<dbReference type="InterPro" id="IPR002035">
    <property type="entry name" value="VWF_A"/>
</dbReference>